<reference evidence="1 2" key="1">
    <citation type="submission" date="2018-08" db="EMBL/GenBank/DDBJ databases">
        <title>Recombination of ecologically and evolutionarily significant loci maintains genetic cohesion in the Pseudomonas syringae species complex.</title>
        <authorList>
            <person name="Dillon M."/>
            <person name="Thakur S."/>
            <person name="Almeida R.N.D."/>
            <person name="Weir B.S."/>
            <person name="Guttman D.S."/>
        </authorList>
    </citation>
    <scope>NUCLEOTIDE SEQUENCE [LARGE SCALE GENOMIC DNA]</scope>
    <source>
        <strain evidence="1 2">1089_5</strain>
    </source>
</reference>
<dbReference type="AlphaFoldDB" id="A0A0N8QJN4"/>
<evidence type="ECO:0000313" key="2">
    <source>
        <dbReference type="Proteomes" id="UP000278062"/>
    </source>
</evidence>
<proteinExistence type="predicted"/>
<gene>
    <name evidence="1" type="ORF">ALQ49_02944</name>
</gene>
<accession>A0A0N8QJN4</accession>
<dbReference type="GeneID" id="44156695"/>
<protein>
    <submittedName>
        <fullName evidence="1">Uncharacterized protein</fullName>
    </submittedName>
</protein>
<dbReference type="EMBL" id="RBPL01000064">
    <property type="protein sequence ID" value="RMN96836.1"/>
    <property type="molecule type" value="Genomic_DNA"/>
</dbReference>
<name>A0A0N8QJN4_9PSED</name>
<dbReference type="Proteomes" id="UP000278062">
    <property type="component" value="Unassembled WGS sequence"/>
</dbReference>
<organism evidence="1 2">
    <name type="scientific">Pseudomonas syringae pv. apii</name>
    <dbReference type="NCBI Taxonomy" id="81036"/>
    <lineage>
        <taxon>Bacteria</taxon>
        <taxon>Pseudomonadati</taxon>
        <taxon>Pseudomonadota</taxon>
        <taxon>Gammaproteobacteria</taxon>
        <taxon>Pseudomonadales</taxon>
        <taxon>Pseudomonadaceae</taxon>
        <taxon>Pseudomonas</taxon>
    </lineage>
</organism>
<comment type="caution">
    <text evidence="1">The sequence shown here is derived from an EMBL/GenBank/DDBJ whole genome shotgun (WGS) entry which is preliminary data.</text>
</comment>
<sequence length="58" mass="6577">MTMLTCDCMGKRGGTRVIYYNALSEGYIWLLIAYTNAKFDNLPIAFLSQLKDEISHGQ</sequence>
<dbReference type="RefSeq" id="WP_010201210.1">
    <property type="nucleotide sequence ID" value="NZ_LJPR01000079.1"/>
</dbReference>
<evidence type="ECO:0000313" key="1">
    <source>
        <dbReference type="EMBL" id="RMN96836.1"/>
    </source>
</evidence>